<dbReference type="SUPFAM" id="SSF54909">
    <property type="entry name" value="Dimeric alpha+beta barrel"/>
    <property type="match status" value="1"/>
</dbReference>
<dbReference type="GeneID" id="95452571"/>
<protein>
    <recommendedName>
        <fullName evidence="5">Antibiotic biosynthesis monooxygenase</fullName>
    </recommendedName>
</protein>
<accession>A0AAV4KEP9</accession>
<evidence type="ECO:0000313" key="2">
    <source>
        <dbReference type="EMBL" id="QEV31118.1"/>
    </source>
</evidence>
<keyword evidence="3" id="KW-1185">Reference proteome</keyword>
<dbReference type="RefSeq" id="WP_152369508.1">
    <property type="nucleotide sequence ID" value="NZ_BMSJ01000003.1"/>
</dbReference>
<evidence type="ECO:0008006" key="5">
    <source>
        <dbReference type="Google" id="ProtNLM"/>
    </source>
</evidence>
<organism evidence="1 4">
    <name type="scientific">Streptomyces cinereoruber</name>
    <dbReference type="NCBI Taxonomy" id="67260"/>
    <lineage>
        <taxon>Bacteria</taxon>
        <taxon>Bacillati</taxon>
        <taxon>Actinomycetota</taxon>
        <taxon>Actinomycetes</taxon>
        <taxon>Kitasatosporales</taxon>
        <taxon>Streptomycetaceae</taxon>
        <taxon>Streptomyces</taxon>
    </lineage>
</organism>
<dbReference type="Proteomes" id="UP000642014">
    <property type="component" value="Unassembled WGS sequence"/>
</dbReference>
<dbReference type="Gene3D" id="3.30.70.100">
    <property type="match status" value="1"/>
</dbReference>
<name>A0AAV4KEP9_9ACTN</name>
<proteinExistence type="predicted"/>
<dbReference type="AlphaFoldDB" id="A0AAV4KEP9"/>
<dbReference type="Proteomes" id="UP000326029">
    <property type="component" value="Chromosome"/>
</dbReference>
<reference evidence="1 4" key="1">
    <citation type="journal article" date="2014" name="Int. J. Syst. Evol. Microbiol.">
        <title>Complete genome sequence of Corynebacterium casei LMG S-19264T (=DSM 44701T), isolated from a smear-ripened cheese.</title>
        <authorList>
            <consortium name="US DOE Joint Genome Institute (JGI-PGF)"/>
            <person name="Walter F."/>
            <person name="Albersmeier A."/>
            <person name="Kalinowski J."/>
            <person name="Ruckert C."/>
        </authorList>
    </citation>
    <scope>NUCLEOTIDE SEQUENCE [LARGE SCALE GENOMIC DNA]</scope>
    <source>
        <strain evidence="1 4">JCM 4205</strain>
    </source>
</reference>
<dbReference type="InterPro" id="IPR011008">
    <property type="entry name" value="Dimeric_a/b-barrel"/>
</dbReference>
<evidence type="ECO:0000313" key="1">
    <source>
        <dbReference type="EMBL" id="GGR19120.1"/>
    </source>
</evidence>
<sequence>MTDTTGLRPIAPSDPTRPDAGLVLASLWHTEGPEQQRKVMSGVMDAWEEARLPAAYLARHCLAGSDGRTVLNFAQWTTPEAHRAFAADPRNQQTLGSAVQALYSAAPPGRYAPHRLTGRHGGTARCFTATWYDTEDAGAARSLADALAGREPADPAAVAECSFVAADGRQLLVLTGFEDEPGGAGPWFRPFRGLVRPAHRGA</sequence>
<reference evidence="1" key="3">
    <citation type="submission" date="2023-08" db="EMBL/GenBank/DDBJ databases">
        <authorList>
            <person name="Sun Q."/>
            <person name="Ohkuma M."/>
        </authorList>
    </citation>
    <scope>NUCLEOTIDE SEQUENCE</scope>
    <source>
        <strain evidence="1">JCM 4205</strain>
    </source>
</reference>
<reference evidence="2 3" key="2">
    <citation type="submission" date="2017-09" db="EMBL/GenBank/DDBJ databases">
        <authorList>
            <person name="Lee N."/>
            <person name="Cho B.-K."/>
        </authorList>
    </citation>
    <scope>NUCLEOTIDE SEQUENCE [LARGE SCALE GENOMIC DNA]</scope>
    <source>
        <strain evidence="2 3">ATCC 19740</strain>
    </source>
</reference>
<evidence type="ECO:0000313" key="4">
    <source>
        <dbReference type="Proteomes" id="UP000642014"/>
    </source>
</evidence>
<evidence type="ECO:0000313" key="3">
    <source>
        <dbReference type="Proteomes" id="UP000326029"/>
    </source>
</evidence>
<gene>
    <name evidence="2" type="ORF">CP977_02155</name>
    <name evidence="1" type="ORF">GCM10010497_21540</name>
</gene>
<dbReference type="EMBL" id="BMSJ01000003">
    <property type="protein sequence ID" value="GGR19120.1"/>
    <property type="molecule type" value="Genomic_DNA"/>
</dbReference>
<dbReference type="EMBL" id="CP023693">
    <property type="protein sequence ID" value="QEV31118.1"/>
    <property type="molecule type" value="Genomic_DNA"/>
</dbReference>